<name>A0AAE1AYP0_9GAST</name>
<protein>
    <submittedName>
        <fullName evidence="1">Uncharacterized protein</fullName>
    </submittedName>
</protein>
<accession>A0AAE1AYP0</accession>
<organism evidence="1 2">
    <name type="scientific">Elysia crispata</name>
    <name type="common">lettuce slug</name>
    <dbReference type="NCBI Taxonomy" id="231223"/>
    <lineage>
        <taxon>Eukaryota</taxon>
        <taxon>Metazoa</taxon>
        <taxon>Spiralia</taxon>
        <taxon>Lophotrochozoa</taxon>
        <taxon>Mollusca</taxon>
        <taxon>Gastropoda</taxon>
        <taxon>Heterobranchia</taxon>
        <taxon>Euthyneura</taxon>
        <taxon>Panpulmonata</taxon>
        <taxon>Sacoglossa</taxon>
        <taxon>Placobranchoidea</taxon>
        <taxon>Plakobranchidae</taxon>
        <taxon>Elysia</taxon>
    </lineage>
</organism>
<keyword evidence="2" id="KW-1185">Reference proteome</keyword>
<proteinExistence type="predicted"/>
<reference evidence="1" key="1">
    <citation type="journal article" date="2023" name="G3 (Bethesda)">
        <title>A reference genome for the long-term kleptoplast-retaining sea slug Elysia crispata morphotype clarki.</title>
        <authorList>
            <person name="Eastman K.E."/>
            <person name="Pendleton A.L."/>
            <person name="Shaikh M.A."/>
            <person name="Suttiyut T."/>
            <person name="Ogas R."/>
            <person name="Tomko P."/>
            <person name="Gavelis G."/>
            <person name="Widhalm J.R."/>
            <person name="Wisecaver J.H."/>
        </authorList>
    </citation>
    <scope>NUCLEOTIDE SEQUENCE</scope>
    <source>
        <strain evidence="1">ECLA1</strain>
    </source>
</reference>
<dbReference type="AlphaFoldDB" id="A0AAE1AYP0"/>
<dbReference type="Proteomes" id="UP001283361">
    <property type="component" value="Unassembled WGS sequence"/>
</dbReference>
<evidence type="ECO:0000313" key="2">
    <source>
        <dbReference type="Proteomes" id="UP001283361"/>
    </source>
</evidence>
<gene>
    <name evidence="1" type="ORF">RRG08_003251</name>
</gene>
<comment type="caution">
    <text evidence="1">The sequence shown here is derived from an EMBL/GenBank/DDBJ whole genome shotgun (WGS) entry which is preliminary data.</text>
</comment>
<evidence type="ECO:0000313" key="1">
    <source>
        <dbReference type="EMBL" id="KAK3796535.1"/>
    </source>
</evidence>
<dbReference type="EMBL" id="JAWDGP010000875">
    <property type="protein sequence ID" value="KAK3796535.1"/>
    <property type="molecule type" value="Genomic_DNA"/>
</dbReference>
<sequence>MHSAGFIGENVFMLRRNSSRINVTGVNNVYKIVRLEIEGAEEQTVTIPRADLVDIILVASLGNVSAPLTGAEMEITSCTAPEVLPDSIFVSLSQQGPTPHGGRLPLRFKVLMLLLFRE</sequence>